<feature type="compositionally biased region" description="Low complexity" evidence="1">
    <location>
        <begin position="277"/>
        <end position="293"/>
    </location>
</feature>
<dbReference type="OrthoDB" id="5426563at2759"/>
<feature type="region of interest" description="Disordered" evidence="1">
    <location>
        <begin position="361"/>
        <end position="383"/>
    </location>
</feature>
<feature type="compositionally biased region" description="Basic and acidic residues" evidence="1">
    <location>
        <begin position="145"/>
        <end position="154"/>
    </location>
</feature>
<feature type="region of interest" description="Disordered" evidence="1">
    <location>
        <begin position="496"/>
        <end position="526"/>
    </location>
</feature>
<feature type="region of interest" description="Disordered" evidence="1">
    <location>
        <begin position="578"/>
        <end position="601"/>
    </location>
</feature>
<feature type="region of interest" description="Disordered" evidence="1">
    <location>
        <begin position="277"/>
        <end position="334"/>
    </location>
</feature>
<feature type="compositionally biased region" description="Polar residues" evidence="1">
    <location>
        <begin position="496"/>
        <end position="508"/>
    </location>
</feature>
<evidence type="ECO:0000313" key="2">
    <source>
        <dbReference type="EMBL" id="OJD11636.1"/>
    </source>
</evidence>
<accession>A0A1J9Q6T3</accession>
<feature type="region of interest" description="Disordered" evidence="1">
    <location>
        <begin position="135"/>
        <end position="158"/>
    </location>
</feature>
<organism evidence="2 3">
    <name type="scientific">Emergomyces pasteurianus Ep9510</name>
    <dbReference type="NCBI Taxonomy" id="1447872"/>
    <lineage>
        <taxon>Eukaryota</taxon>
        <taxon>Fungi</taxon>
        <taxon>Dikarya</taxon>
        <taxon>Ascomycota</taxon>
        <taxon>Pezizomycotina</taxon>
        <taxon>Eurotiomycetes</taxon>
        <taxon>Eurotiomycetidae</taxon>
        <taxon>Onygenales</taxon>
        <taxon>Ajellomycetaceae</taxon>
        <taxon>Emergomyces</taxon>
    </lineage>
</organism>
<gene>
    <name evidence="2" type="ORF">AJ78_07630</name>
</gene>
<feature type="compositionally biased region" description="Low complexity" evidence="1">
    <location>
        <begin position="424"/>
        <end position="439"/>
    </location>
</feature>
<feature type="region of interest" description="Disordered" evidence="1">
    <location>
        <begin position="1"/>
        <end position="23"/>
    </location>
</feature>
<dbReference type="EMBL" id="LGRN01000518">
    <property type="protein sequence ID" value="OJD11636.1"/>
    <property type="molecule type" value="Genomic_DNA"/>
</dbReference>
<dbReference type="VEuPathDB" id="FungiDB:AJ78_07630"/>
<comment type="caution">
    <text evidence="2">The sequence shown here is derived from an EMBL/GenBank/DDBJ whole genome shotgun (WGS) entry which is preliminary data.</text>
</comment>
<protein>
    <submittedName>
        <fullName evidence="2">Uncharacterized protein</fullName>
    </submittedName>
</protein>
<evidence type="ECO:0000256" key="1">
    <source>
        <dbReference type="SAM" id="MobiDB-lite"/>
    </source>
</evidence>
<dbReference type="Proteomes" id="UP000182235">
    <property type="component" value="Unassembled WGS sequence"/>
</dbReference>
<feature type="region of interest" description="Disordered" evidence="1">
    <location>
        <begin position="418"/>
        <end position="482"/>
    </location>
</feature>
<sequence length="746" mass="82934">MNWTGGRLQRHSYKSHKSQKDAQRNYFAKARQKAQKRPCEGSFSASARSLLSHRLLMVSFCQQEQDIIDSKIEREKQVGETLSTYWASKHGIETEESHSFEQLRRKLLSREDWANLSISRPLRMNIFPRSDQHTANIAKRRRCRKQEMKDRIPSQDEGSDADIAIGTIIDFPRGPLARNHPDVGTSGFAHTKLDEAHITVQGMKITPVRNNNIFSRGENLHQANRFETDMETPRMANSRNLYCTEGSSSLNGFSYTTYHGNRGGAAISAAVGGIKGIWSPNRRSRNSSSPVRSMNIQHRSLRDNLRDELPHDYGSIVGSESSSPSQDRSESMLLDNEDIYIIGPLETESKNRVLYHPQATQANGERDGKYRGDGRNQHMPDTSRVPNIFEELDGNRFSSSTMSPRNINAAELAHSPSHRYIRPGSSSAGNSQASAHGQAPDGKAVSGFRTDLDSDDNYSTKEDAQSVSFEPHNYPSSQDGHEKIECDYPAQREFQDQSPHFPTETTNPDVADASPEDSVSSSREINAINKATDVDEGDYIWKNFIFRPVTSNGSQTPDDDYMLPSPVRVEGSVLATADKPAYPNSLTEPTEASNETGSYLEGSRATAAFDSANLAELGGSDSSGCQVSSRDAVVDTTSDNSSAHHNNVSELGETFDDASVSNDIAIDNGNTDNEAQSAETKDIWAANTTHFNWDSRRDVLASDVIDSFLPRFLEPDTAPSPENFDKFAKTNMYISPWLEPYIKHSR</sequence>
<feature type="region of interest" description="Disordered" evidence="1">
    <location>
        <begin position="618"/>
        <end position="650"/>
    </location>
</feature>
<feature type="compositionally biased region" description="Basic and acidic residues" evidence="1">
    <location>
        <begin position="364"/>
        <end position="378"/>
    </location>
</feature>
<reference evidence="2 3" key="1">
    <citation type="submission" date="2015-07" db="EMBL/GenBank/DDBJ databases">
        <title>Emmonsia species relationships and genome sequence.</title>
        <authorList>
            <consortium name="The Broad Institute Genomics Platform"/>
            <person name="Cuomo C.A."/>
            <person name="Munoz J.F."/>
            <person name="Imamovic A."/>
            <person name="Priest M.E."/>
            <person name="Young S."/>
            <person name="Clay O.K."/>
            <person name="McEwen J.G."/>
        </authorList>
    </citation>
    <scope>NUCLEOTIDE SEQUENCE [LARGE SCALE GENOMIC DNA]</scope>
    <source>
        <strain evidence="2 3">UAMH 9510</strain>
    </source>
</reference>
<feature type="compositionally biased region" description="Basic residues" evidence="1">
    <location>
        <begin position="8"/>
        <end position="17"/>
    </location>
</feature>
<keyword evidence="3" id="KW-1185">Reference proteome</keyword>
<feature type="compositionally biased region" description="Polar residues" evidence="1">
    <location>
        <begin position="584"/>
        <end position="597"/>
    </location>
</feature>
<name>A0A1J9Q6T3_9EURO</name>
<feature type="compositionally biased region" description="Polar residues" evidence="1">
    <location>
        <begin position="620"/>
        <end position="649"/>
    </location>
</feature>
<feature type="compositionally biased region" description="Basic and acidic residues" evidence="1">
    <location>
        <begin position="300"/>
        <end position="311"/>
    </location>
</feature>
<dbReference type="AlphaFoldDB" id="A0A1J9Q6T3"/>
<proteinExistence type="predicted"/>
<evidence type="ECO:0000313" key="3">
    <source>
        <dbReference type="Proteomes" id="UP000182235"/>
    </source>
</evidence>
<feature type="compositionally biased region" description="Low complexity" evidence="1">
    <location>
        <begin position="315"/>
        <end position="326"/>
    </location>
</feature>